<keyword evidence="2" id="KW-0862">Zinc</keyword>
<dbReference type="InterPro" id="IPR016192">
    <property type="entry name" value="APOBEC/CMP_deaminase_Zn-bd"/>
</dbReference>
<organism evidence="4 5">
    <name type="scientific">Edwardsiella phage ETP-1</name>
    <dbReference type="NCBI Taxonomy" id="2544920"/>
    <lineage>
        <taxon>Viruses</taxon>
        <taxon>Duplodnaviria</taxon>
        <taxon>Heunggongvirae</taxon>
        <taxon>Uroviricota</taxon>
        <taxon>Caudoviricetes</taxon>
        <taxon>Kafunavirus</taxon>
        <taxon>Kafunavirus KF1</taxon>
    </lineage>
</organism>
<evidence type="ECO:0000259" key="3">
    <source>
        <dbReference type="PROSITE" id="PS51747"/>
    </source>
</evidence>
<dbReference type="InterPro" id="IPR002125">
    <property type="entry name" value="CMP_dCMP_dom"/>
</dbReference>
<dbReference type="GO" id="GO:0008270">
    <property type="term" value="F:zinc ion binding"/>
    <property type="evidence" value="ECO:0007669"/>
    <property type="project" value="InterPro"/>
</dbReference>
<protein>
    <recommendedName>
        <fullName evidence="3">CMP/dCMP-type deaminase domain-containing protein</fullName>
    </recommendedName>
</protein>
<dbReference type="GO" id="GO:0016787">
    <property type="term" value="F:hydrolase activity"/>
    <property type="evidence" value="ECO:0007669"/>
    <property type="project" value="InterPro"/>
</dbReference>
<evidence type="ECO:0000313" key="5">
    <source>
        <dbReference type="Proteomes" id="UP000501729"/>
    </source>
</evidence>
<evidence type="ECO:0000256" key="1">
    <source>
        <dbReference type="ARBA" id="ARBA00022723"/>
    </source>
</evidence>
<dbReference type="SUPFAM" id="SSF53927">
    <property type="entry name" value="Cytidine deaminase-like"/>
    <property type="match status" value="1"/>
</dbReference>
<evidence type="ECO:0000313" key="4">
    <source>
        <dbReference type="EMBL" id="QBP07025.1"/>
    </source>
</evidence>
<reference evidence="4 5" key="1">
    <citation type="submission" date="2019-02" db="EMBL/GenBank/DDBJ databases">
        <title>Genome sequence of multidrug-resistant Edwardsiella tarda isolate infecting lytic phage ETP-1.</title>
        <authorList>
            <person name="Nikapitiya C."/>
            <person name="Senevirathne A."/>
            <person name="De Zoysa M."/>
            <person name="Lee J."/>
        </authorList>
    </citation>
    <scope>NUCLEOTIDE SEQUENCE [LARGE SCALE GENOMIC DNA]</scope>
</reference>
<evidence type="ECO:0000256" key="2">
    <source>
        <dbReference type="ARBA" id="ARBA00022833"/>
    </source>
</evidence>
<dbReference type="Gene3D" id="3.40.140.10">
    <property type="entry name" value="Cytidine Deaminase, domain 2"/>
    <property type="match status" value="1"/>
</dbReference>
<dbReference type="PROSITE" id="PS51747">
    <property type="entry name" value="CYT_DCMP_DEAMINASES_2"/>
    <property type="match status" value="1"/>
</dbReference>
<dbReference type="Proteomes" id="UP000501729">
    <property type="component" value="Segment"/>
</dbReference>
<dbReference type="InterPro" id="IPR044038">
    <property type="entry name" value="dATP/dGTP_diPOhydrolase_N"/>
</dbReference>
<sequence>MTKHELVAYVMGVAAKSNIEKRRVGCVIVDSKGRVLGEGYNTSEVHAEIAALKSMLNRVSNADPVKANETRTVYVTHQPCPACARQLAVVLGTDTKIEVVEAFLKFDGDKLRMDLIPPSATKALAEVLTFGARKYKPNNWKNVEEADRYVAALMRHVEAYREGELIDPESGLHHLAHAMTNIAFLIELDHKPQTWLRNGSKA</sequence>
<dbReference type="InterPro" id="IPR016193">
    <property type="entry name" value="Cytidine_deaminase-like"/>
</dbReference>
<name>A0A6G5P494_9CAUD</name>
<feature type="domain" description="CMP/dCMP-type deaminase" evidence="3">
    <location>
        <begin position="1"/>
        <end position="119"/>
    </location>
</feature>
<dbReference type="EMBL" id="MK574011">
    <property type="protein sequence ID" value="QBP07025.1"/>
    <property type="molecule type" value="Genomic_DNA"/>
</dbReference>
<proteinExistence type="predicted"/>
<dbReference type="PROSITE" id="PS00903">
    <property type="entry name" value="CYT_DCMP_DEAMINASES_1"/>
    <property type="match status" value="1"/>
</dbReference>
<dbReference type="Pfam" id="PF18909">
    <property type="entry name" value="dGTP_diPhyd_N"/>
    <property type="match status" value="1"/>
</dbReference>
<gene>
    <name evidence="4" type="ORF">ETP1_024</name>
</gene>
<keyword evidence="1" id="KW-0479">Metal-binding</keyword>
<accession>A0A6G5P494</accession>
<dbReference type="Pfam" id="PF00383">
    <property type="entry name" value="dCMP_cyt_deam_1"/>
    <property type="match status" value="1"/>
</dbReference>